<feature type="region of interest" description="Disordered" evidence="6">
    <location>
        <begin position="594"/>
        <end position="625"/>
    </location>
</feature>
<keyword evidence="3" id="KW-0547">Nucleotide-binding</keyword>
<evidence type="ECO:0000313" key="10">
    <source>
        <dbReference type="Proteomes" id="UP001177003"/>
    </source>
</evidence>
<accession>A0AA35V7F6</accession>
<organism evidence="9 10">
    <name type="scientific">Lactuca saligna</name>
    <name type="common">Willowleaf lettuce</name>
    <dbReference type="NCBI Taxonomy" id="75948"/>
    <lineage>
        <taxon>Eukaryota</taxon>
        <taxon>Viridiplantae</taxon>
        <taxon>Streptophyta</taxon>
        <taxon>Embryophyta</taxon>
        <taxon>Tracheophyta</taxon>
        <taxon>Spermatophyta</taxon>
        <taxon>Magnoliopsida</taxon>
        <taxon>eudicotyledons</taxon>
        <taxon>Gunneridae</taxon>
        <taxon>Pentapetalae</taxon>
        <taxon>asterids</taxon>
        <taxon>campanulids</taxon>
        <taxon>Asterales</taxon>
        <taxon>Asteraceae</taxon>
        <taxon>Cichorioideae</taxon>
        <taxon>Cichorieae</taxon>
        <taxon>Lactucinae</taxon>
        <taxon>Lactuca</taxon>
    </lineage>
</organism>
<dbReference type="Proteomes" id="UP001177003">
    <property type="component" value="Chromosome 2"/>
</dbReference>
<evidence type="ECO:0008006" key="11">
    <source>
        <dbReference type="Google" id="ProtNLM"/>
    </source>
</evidence>
<dbReference type="AlphaFoldDB" id="A0AA35V7F6"/>
<feature type="domain" description="tRNA nucleotidyltransferase/poly(A) polymerase RNA and SrmB- binding" evidence="8">
    <location>
        <begin position="229"/>
        <end position="290"/>
    </location>
</feature>
<evidence type="ECO:0000256" key="5">
    <source>
        <dbReference type="SAM" id="Coils"/>
    </source>
</evidence>
<dbReference type="InterPro" id="IPR052191">
    <property type="entry name" value="tRNA_ntf/polyA_polymerase_I"/>
</dbReference>
<name>A0AA35V7F6_LACSI</name>
<evidence type="ECO:0000259" key="8">
    <source>
        <dbReference type="Pfam" id="PF12627"/>
    </source>
</evidence>
<evidence type="ECO:0000256" key="2">
    <source>
        <dbReference type="ARBA" id="ARBA00022679"/>
    </source>
</evidence>
<keyword evidence="10" id="KW-1185">Reference proteome</keyword>
<evidence type="ECO:0000256" key="1">
    <source>
        <dbReference type="ARBA" id="ARBA00007265"/>
    </source>
</evidence>
<proteinExistence type="inferred from homology"/>
<dbReference type="SUPFAM" id="SSF81891">
    <property type="entry name" value="Poly A polymerase C-terminal region-like"/>
    <property type="match status" value="1"/>
</dbReference>
<feature type="coiled-coil region" evidence="5">
    <location>
        <begin position="550"/>
        <end position="577"/>
    </location>
</feature>
<evidence type="ECO:0000256" key="6">
    <source>
        <dbReference type="SAM" id="MobiDB-lite"/>
    </source>
</evidence>
<sequence>MAGISVKRHTLLSRFKILPSQLQCLYHKFAEVGNKPRPRSDKCSDFQPGEINISKWKKMDSRSLGISRTMVPSAPYTLLKILQTQGFEAYLVGGCVRDLLLNRTPKDFDVITTADLNQIKKQFIDGSIIEVSSFKTLAKHSEDKEKFLVSHMPRNCDKSDLKLWKNSMHRDFTVNSLFFDPLMHKIYDYSNGMKDLLELKLRTLVPANLSFTEDCARILRGLRIAARLGLSFSKDIDSAIHKHASSLLDLSQTRIMMEIDYMLSYGAAESSIRLLHKYHILEILFPFQAAYISRQTSGSEQCSMMLMKMLSHMDKLFSCDHPCTYRLWIGVLAFHQALVKKPQDSLVVLTLASVLYHQEWTAGVEFVRQCSPSPVSFKPEISESESSDLISDEDELSEKVSQLALNVLDSINGLVKDTDRMHKTKSKLPRLVFISKNSGHGAAQLFNVVAHNVENYNKGRSCFEMEYGLLGKGDVSETRFALGKIILNTMGCRVDDEVDYENKQFIEESDSRLWLLNDAHMKQKWSTRKKQNILVTEVKKINKDEQVFAVEKAEEMNNTFESRIQKLEESIISAGNEKFPSELELEAQTETLKVDESKSITQEQSLNRRSHKRKGSLSILSSLFK</sequence>
<reference evidence="9" key="1">
    <citation type="submission" date="2023-04" db="EMBL/GenBank/DDBJ databases">
        <authorList>
            <person name="Vijverberg K."/>
            <person name="Xiong W."/>
            <person name="Schranz E."/>
        </authorList>
    </citation>
    <scope>NUCLEOTIDE SEQUENCE</scope>
</reference>
<dbReference type="GO" id="GO:0003723">
    <property type="term" value="F:RNA binding"/>
    <property type="evidence" value="ECO:0007669"/>
    <property type="project" value="UniProtKB-KW"/>
</dbReference>
<dbReference type="PANTHER" id="PTHR43051">
    <property type="entry name" value="POLYNUCLEOTIDE ADENYLYLTRANSFERASE FAMILY PROTEIN"/>
    <property type="match status" value="1"/>
</dbReference>
<dbReference type="Gene3D" id="1.10.3090.10">
    <property type="entry name" value="cca-adding enzyme, domain 2"/>
    <property type="match status" value="1"/>
</dbReference>
<dbReference type="PANTHER" id="PTHR43051:SF1">
    <property type="entry name" value="POLYNUCLEOTIDE ADENYLYLTRANSFERASE FAMILY PROTEIN"/>
    <property type="match status" value="1"/>
</dbReference>
<evidence type="ECO:0000313" key="9">
    <source>
        <dbReference type="EMBL" id="CAI9272231.1"/>
    </source>
</evidence>
<comment type="similarity">
    <text evidence="1 4">Belongs to the tRNA nucleotidyltransferase/poly(A) polymerase family.</text>
</comment>
<keyword evidence="5" id="KW-0175">Coiled coil</keyword>
<evidence type="ECO:0000256" key="3">
    <source>
        <dbReference type="ARBA" id="ARBA00022741"/>
    </source>
</evidence>
<dbReference type="GO" id="GO:0016779">
    <property type="term" value="F:nucleotidyltransferase activity"/>
    <property type="evidence" value="ECO:0007669"/>
    <property type="project" value="InterPro"/>
</dbReference>
<protein>
    <recommendedName>
        <fullName evidence="11">Poly A polymerase head domain-containing protein</fullName>
    </recommendedName>
</protein>
<dbReference type="GO" id="GO:0000166">
    <property type="term" value="F:nucleotide binding"/>
    <property type="evidence" value="ECO:0007669"/>
    <property type="project" value="UniProtKB-KW"/>
</dbReference>
<dbReference type="Pfam" id="PF01743">
    <property type="entry name" value="PolyA_pol"/>
    <property type="match status" value="1"/>
</dbReference>
<keyword evidence="2 4" id="KW-0808">Transferase</keyword>
<dbReference type="EMBL" id="OX465078">
    <property type="protein sequence ID" value="CAI9272231.1"/>
    <property type="molecule type" value="Genomic_DNA"/>
</dbReference>
<dbReference type="InterPro" id="IPR043519">
    <property type="entry name" value="NT_sf"/>
</dbReference>
<evidence type="ECO:0000256" key="4">
    <source>
        <dbReference type="RuleBase" id="RU003953"/>
    </source>
</evidence>
<gene>
    <name evidence="9" type="ORF">LSALG_LOCUS12472</name>
</gene>
<dbReference type="GO" id="GO:0001680">
    <property type="term" value="P:tRNA 3'-terminal CCA addition"/>
    <property type="evidence" value="ECO:0007669"/>
    <property type="project" value="UniProtKB-ARBA"/>
</dbReference>
<dbReference type="Pfam" id="PF12627">
    <property type="entry name" value="PolyA_pol_RNAbd"/>
    <property type="match status" value="1"/>
</dbReference>
<dbReference type="Gene3D" id="3.30.460.10">
    <property type="entry name" value="Beta Polymerase, domain 2"/>
    <property type="match status" value="1"/>
</dbReference>
<evidence type="ECO:0000259" key="7">
    <source>
        <dbReference type="Pfam" id="PF01743"/>
    </source>
</evidence>
<feature type="domain" description="Poly A polymerase head" evidence="7">
    <location>
        <begin position="89"/>
        <end position="200"/>
    </location>
</feature>
<keyword evidence="4" id="KW-0694">RNA-binding</keyword>
<dbReference type="InterPro" id="IPR032828">
    <property type="entry name" value="PolyA_RNA-bd"/>
</dbReference>
<dbReference type="SUPFAM" id="SSF81301">
    <property type="entry name" value="Nucleotidyltransferase"/>
    <property type="match status" value="1"/>
</dbReference>
<dbReference type="InterPro" id="IPR002646">
    <property type="entry name" value="PolA_pol_head_dom"/>
</dbReference>